<dbReference type="PANTHER" id="PTHR31301">
    <property type="entry name" value="LOB DOMAIN-CONTAINING PROTEIN 4-RELATED"/>
    <property type="match status" value="1"/>
</dbReference>
<evidence type="ECO:0000259" key="5">
    <source>
        <dbReference type="PROSITE" id="PS50891"/>
    </source>
</evidence>
<keyword evidence="7" id="KW-1185">Reference proteome</keyword>
<gene>
    <name evidence="6" type="ORF">MKW98_016138</name>
</gene>
<feature type="domain" description="LOB" evidence="5">
    <location>
        <begin position="214"/>
        <end position="315"/>
    </location>
</feature>
<evidence type="ECO:0000313" key="7">
    <source>
        <dbReference type="Proteomes" id="UP001202328"/>
    </source>
</evidence>
<name>A0AAD4XS53_9MAGN</name>
<sequence>MGVQSEKGIFLQYFPLFSTSFLCCAQSSIQSRCLSGLNKEFDKISIKYQKIVYVSKTRVEEEFSQDFYCKSSVKKLLRWMPSVILIKLEMVKIDRCEKCRFDRHRCPANCRYAQFFPLGTADDYEAIHAVFGARKFLSIVDRADPEQNLASQSLIRQARARVADPVNGLAGTANQLRGQVNQLRAELISLGIPIRGDVVPQEPPEEEQPVQNGRSCEACRHLKRPCPSICPLRAVFTPQRSDDLVDVDAFYGVRRFISYMEKLPAGNRRLAAEKMVLEARAWNELPGTGIVGLVNILNLQVQSLTRKLNLAKGAS</sequence>
<dbReference type="Proteomes" id="UP001202328">
    <property type="component" value="Unassembled WGS sequence"/>
</dbReference>
<evidence type="ECO:0000256" key="2">
    <source>
        <dbReference type="ARBA" id="ARBA00005474"/>
    </source>
</evidence>
<evidence type="ECO:0000313" key="6">
    <source>
        <dbReference type="EMBL" id="KAI3938633.1"/>
    </source>
</evidence>
<reference evidence="6" key="1">
    <citation type="submission" date="2022-04" db="EMBL/GenBank/DDBJ databases">
        <title>A functionally conserved STORR gene fusion in Papaver species that diverged 16.8 million years ago.</title>
        <authorList>
            <person name="Catania T."/>
        </authorList>
    </citation>
    <scope>NUCLEOTIDE SEQUENCE</scope>
    <source>
        <strain evidence="6">S-188037</strain>
    </source>
</reference>
<dbReference type="PANTHER" id="PTHR31301:SF83">
    <property type="entry name" value="PROTEIN ASYMMETRIC LEAVES 2"/>
    <property type="match status" value="1"/>
</dbReference>
<dbReference type="AlphaFoldDB" id="A0AAD4XS53"/>
<comment type="caution">
    <text evidence="6">The sequence shown here is derived from an EMBL/GenBank/DDBJ whole genome shotgun (WGS) entry which is preliminary data.</text>
</comment>
<evidence type="ECO:0000256" key="3">
    <source>
        <dbReference type="ARBA" id="ARBA00022473"/>
    </source>
</evidence>
<evidence type="ECO:0000256" key="1">
    <source>
        <dbReference type="ARBA" id="ARBA00004123"/>
    </source>
</evidence>
<keyword evidence="4" id="KW-0539">Nucleus</keyword>
<accession>A0AAD4XS53</accession>
<feature type="domain" description="LOB" evidence="5">
    <location>
        <begin position="94"/>
        <end position="194"/>
    </location>
</feature>
<dbReference type="Pfam" id="PF03195">
    <property type="entry name" value="LOB"/>
    <property type="match status" value="2"/>
</dbReference>
<organism evidence="6 7">
    <name type="scientific">Papaver atlanticum</name>
    <dbReference type="NCBI Taxonomy" id="357466"/>
    <lineage>
        <taxon>Eukaryota</taxon>
        <taxon>Viridiplantae</taxon>
        <taxon>Streptophyta</taxon>
        <taxon>Embryophyta</taxon>
        <taxon>Tracheophyta</taxon>
        <taxon>Spermatophyta</taxon>
        <taxon>Magnoliopsida</taxon>
        <taxon>Ranunculales</taxon>
        <taxon>Papaveraceae</taxon>
        <taxon>Papaveroideae</taxon>
        <taxon>Papaver</taxon>
    </lineage>
</organism>
<dbReference type="PROSITE" id="PS50891">
    <property type="entry name" value="LOB"/>
    <property type="match status" value="2"/>
</dbReference>
<proteinExistence type="inferred from homology"/>
<dbReference type="GO" id="GO:0005634">
    <property type="term" value="C:nucleus"/>
    <property type="evidence" value="ECO:0007669"/>
    <property type="project" value="UniProtKB-SubCell"/>
</dbReference>
<dbReference type="EMBL" id="JAJJMB010005516">
    <property type="protein sequence ID" value="KAI3938633.1"/>
    <property type="molecule type" value="Genomic_DNA"/>
</dbReference>
<keyword evidence="3" id="KW-0217">Developmental protein</keyword>
<protein>
    <recommendedName>
        <fullName evidence="5">LOB domain-containing protein</fullName>
    </recommendedName>
</protein>
<comment type="subcellular location">
    <subcellularLocation>
        <location evidence="1">Nucleus</location>
    </subcellularLocation>
</comment>
<dbReference type="InterPro" id="IPR004883">
    <property type="entry name" value="LOB"/>
</dbReference>
<comment type="similarity">
    <text evidence="2">Belongs to the LOB domain-containing protein family.</text>
</comment>
<evidence type="ECO:0000256" key="4">
    <source>
        <dbReference type="ARBA" id="ARBA00023242"/>
    </source>
</evidence>